<keyword evidence="7 8" id="KW-0238">DNA-binding</keyword>
<evidence type="ECO:0000256" key="11">
    <source>
        <dbReference type="RuleBase" id="RU004227"/>
    </source>
</evidence>
<dbReference type="InterPro" id="IPR024633">
    <property type="entry name" value="DnaA_N_dom"/>
</dbReference>
<dbReference type="AlphaFoldDB" id="A0A2M7AVY4"/>
<proteinExistence type="inferred from homology"/>
<comment type="function">
    <text evidence="8 10">Plays an essential role in the initiation and regulation of chromosomal replication. ATP-DnaA binds to the origin of replication (oriC) to initiate formation of the DNA replication initiation complex once per cell cycle. Binds the DnaA box (a 9 base pair repeat at the origin) and separates the double-stranded (ds)DNA. Forms a right-handed helical filament on oriC DNA; dsDNA binds to the exterior of the filament while single-stranded (ss)DNA is stabiized in the filament's interior. The ATP-DnaA-oriC complex binds and stabilizes one strand of the AT-rich DNA unwinding element (DUE), permitting loading of DNA polymerase. After initiation quickly degrades to an ADP-DnaA complex that is not apt for DNA replication. Binds acidic phospholipids.</text>
</comment>
<accession>A0A2M7AVY4</accession>
<dbReference type="SMART" id="SM00760">
    <property type="entry name" value="Bac_DnaA_C"/>
    <property type="match status" value="1"/>
</dbReference>
<feature type="domain" description="Chromosomal replication initiator DnaA C-terminal" evidence="13">
    <location>
        <begin position="358"/>
        <end position="427"/>
    </location>
</feature>
<keyword evidence="3 8" id="KW-0235">DNA replication</keyword>
<keyword evidence="4 8" id="KW-0547">Nucleotide-binding</keyword>
<dbReference type="SUPFAM" id="SSF52540">
    <property type="entry name" value="P-loop containing nucleoside triphosphate hydrolases"/>
    <property type="match status" value="1"/>
</dbReference>
<evidence type="ECO:0000256" key="7">
    <source>
        <dbReference type="ARBA" id="ARBA00023125"/>
    </source>
</evidence>
<dbReference type="Pfam" id="PF11638">
    <property type="entry name" value="DnaA_N"/>
    <property type="match status" value="1"/>
</dbReference>
<dbReference type="HAMAP" id="MF_00377">
    <property type="entry name" value="DnaA_bact"/>
    <property type="match status" value="1"/>
</dbReference>
<evidence type="ECO:0000313" key="15">
    <source>
        <dbReference type="Proteomes" id="UP000228775"/>
    </source>
</evidence>
<keyword evidence="5 8" id="KW-0067">ATP-binding</keyword>
<dbReference type="GO" id="GO:0003688">
    <property type="term" value="F:DNA replication origin binding"/>
    <property type="evidence" value="ECO:0007669"/>
    <property type="project" value="UniProtKB-UniRule"/>
</dbReference>
<evidence type="ECO:0000256" key="2">
    <source>
        <dbReference type="ARBA" id="ARBA00022490"/>
    </source>
</evidence>
<dbReference type="GO" id="GO:0006270">
    <property type="term" value="P:DNA replication initiation"/>
    <property type="evidence" value="ECO:0007669"/>
    <property type="project" value="UniProtKB-UniRule"/>
</dbReference>
<dbReference type="InterPro" id="IPR027417">
    <property type="entry name" value="P-loop_NTPase"/>
</dbReference>
<dbReference type="Pfam" id="PF00308">
    <property type="entry name" value="Bac_DnaA"/>
    <property type="match status" value="1"/>
</dbReference>
<evidence type="ECO:0000256" key="8">
    <source>
        <dbReference type="HAMAP-Rule" id="MF_00377"/>
    </source>
</evidence>
<dbReference type="InterPro" id="IPR038454">
    <property type="entry name" value="DnaA_N_sf"/>
</dbReference>
<comment type="subcellular location">
    <subcellularLocation>
        <location evidence="8">Cytoplasm</location>
    </subcellularLocation>
</comment>
<dbReference type="GO" id="GO:0008289">
    <property type="term" value="F:lipid binding"/>
    <property type="evidence" value="ECO:0007669"/>
    <property type="project" value="UniProtKB-KW"/>
</dbReference>
<dbReference type="GO" id="GO:0005524">
    <property type="term" value="F:ATP binding"/>
    <property type="evidence" value="ECO:0007669"/>
    <property type="project" value="UniProtKB-UniRule"/>
</dbReference>
<sequence length="451" mass="51989">MVPTPECQNLWKMILTEAELNLSKANFITWFKDAYLNSVEDSIAYVAVPNGFTKEWLENKYNKFILKILRDNCNQIKEVRYLLTPKQIEAPANEPRTPGIETLFSDQFINKETNLNPKYTLTNFIVGPSNELAQAAATSVIQNPGKNYNPLFIYGGVGLGKTHLLQAIGNEIAKNFPDKKIKYVSSEKFTNELVDCIRNKTMLNFKNRYRKLDVLIVDDVQFISGKETTQEEFFHTFNALYEKDKQIILSSDQPPKAIPTLEQRLRSRFEGGMIADIGTPDFETRLAILKTKAQENDFDIPNESLEFIAQNVKTNIRELDGVLKRVMASYNLKKITPILANVQKLIEDANQTPKNIVNYKTIIKTVADFFDLQEKDLTNKSRKQEVVHPRQIAMYLMRQELKISFPFIGSKFGARDHTTVMYACQKMSRLFQEREDIRQEISLIREKIVNC</sequence>
<evidence type="ECO:0000256" key="1">
    <source>
        <dbReference type="ARBA" id="ARBA00006583"/>
    </source>
</evidence>
<dbReference type="GO" id="GO:0005886">
    <property type="term" value="C:plasma membrane"/>
    <property type="evidence" value="ECO:0007669"/>
    <property type="project" value="TreeGrafter"/>
</dbReference>
<keyword evidence="6 8" id="KW-0446">Lipid-binding</keyword>
<dbReference type="InterPro" id="IPR013317">
    <property type="entry name" value="DnaA_dom"/>
</dbReference>
<dbReference type="PANTHER" id="PTHR30050:SF2">
    <property type="entry name" value="CHROMOSOMAL REPLICATION INITIATOR PROTEIN DNAA"/>
    <property type="match status" value="1"/>
</dbReference>
<dbReference type="InterPro" id="IPR003593">
    <property type="entry name" value="AAA+_ATPase"/>
</dbReference>
<dbReference type="InterPro" id="IPR020591">
    <property type="entry name" value="Chromosome_initiator_DnaA-like"/>
</dbReference>
<protein>
    <recommendedName>
        <fullName evidence="8 9">Chromosomal replication initiator protein DnaA</fullName>
    </recommendedName>
</protein>
<evidence type="ECO:0000259" key="13">
    <source>
        <dbReference type="SMART" id="SM00760"/>
    </source>
</evidence>
<comment type="caution">
    <text evidence="8">Lacks conserved residue(s) required for the propagation of feature annotation.</text>
</comment>
<feature type="binding site" evidence="8">
    <location>
        <position position="158"/>
    </location>
    <ligand>
        <name>ATP</name>
        <dbReference type="ChEBI" id="CHEBI:30616"/>
    </ligand>
</feature>
<dbReference type="SUPFAM" id="SSF48295">
    <property type="entry name" value="TrpR-like"/>
    <property type="match status" value="1"/>
</dbReference>
<dbReference type="InterPro" id="IPR013159">
    <property type="entry name" value="DnaA_C"/>
</dbReference>
<dbReference type="GO" id="GO:0006275">
    <property type="term" value="P:regulation of DNA replication"/>
    <property type="evidence" value="ECO:0007669"/>
    <property type="project" value="UniProtKB-UniRule"/>
</dbReference>
<dbReference type="PRINTS" id="PR00051">
    <property type="entry name" value="DNAA"/>
</dbReference>
<dbReference type="InterPro" id="IPR010921">
    <property type="entry name" value="Trp_repressor/repl_initiator"/>
</dbReference>
<feature type="binding site" evidence="8">
    <location>
        <position position="160"/>
    </location>
    <ligand>
        <name>ATP</name>
        <dbReference type="ChEBI" id="CHEBI:30616"/>
    </ligand>
</feature>
<evidence type="ECO:0000256" key="6">
    <source>
        <dbReference type="ARBA" id="ARBA00023121"/>
    </source>
</evidence>
<dbReference type="SMART" id="SM00382">
    <property type="entry name" value="AAA"/>
    <property type="match status" value="1"/>
</dbReference>
<dbReference type="Pfam" id="PF08299">
    <property type="entry name" value="Bac_DnaA_C"/>
    <property type="match status" value="1"/>
</dbReference>
<feature type="binding site" evidence="8">
    <location>
        <position position="161"/>
    </location>
    <ligand>
        <name>ATP</name>
        <dbReference type="ChEBI" id="CHEBI:30616"/>
    </ligand>
</feature>
<dbReference type="CDD" id="cd00009">
    <property type="entry name" value="AAA"/>
    <property type="match status" value="1"/>
</dbReference>
<dbReference type="FunFam" id="3.40.50.300:FF:000668">
    <property type="entry name" value="Chromosomal replication initiator protein DnaA"/>
    <property type="match status" value="1"/>
</dbReference>
<feature type="region of interest" description="Domain IV, binds dsDNA" evidence="8">
    <location>
        <begin position="331"/>
        <end position="451"/>
    </location>
</feature>
<feature type="region of interest" description="Domain I, interacts with DnaA modulators" evidence="8">
    <location>
        <begin position="1"/>
        <end position="90"/>
    </location>
</feature>
<dbReference type="NCBIfam" id="TIGR00362">
    <property type="entry name" value="DnaA"/>
    <property type="match status" value="1"/>
</dbReference>
<gene>
    <name evidence="8" type="primary">dnaA</name>
    <name evidence="14" type="ORF">COS76_04330</name>
</gene>
<dbReference type="Gene3D" id="3.30.300.180">
    <property type="match status" value="1"/>
</dbReference>
<dbReference type="Gene3D" id="1.10.1750.10">
    <property type="match status" value="1"/>
</dbReference>
<evidence type="ECO:0000256" key="3">
    <source>
        <dbReference type="ARBA" id="ARBA00022705"/>
    </source>
</evidence>
<dbReference type="Gene3D" id="3.40.50.300">
    <property type="entry name" value="P-loop containing nucleotide triphosphate hydrolases"/>
    <property type="match status" value="1"/>
</dbReference>
<dbReference type="GO" id="GO:0005737">
    <property type="term" value="C:cytoplasm"/>
    <property type="evidence" value="ECO:0007669"/>
    <property type="project" value="UniProtKB-SubCell"/>
</dbReference>
<dbReference type="CDD" id="cd06571">
    <property type="entry name" value="Bac_DnaA_C"/>
    <property type="match status" value="1"/>
</dbReference>
<evidence type="ECO:0000259" key="12">
    <source>
        <dbReference type="SMART" id="SM00382"/>
    </source>
</evidence>
<evidence type="ECO:0000256" key="4">
    <source>
        <dbReference type="ARBA" id="ARBA00022741"/>
    </source>
</evidence>
<evidence type="ECO:0000256" key="9">
    <source>
        <dbReference type="NCBIfam" id="TIGR00362"/>
    </source>
</evidence>
<feature type="binding site" evidence="8">
    <location>
        <position position="162"/>
    </location>
    <ligand>
        <name>ATP</name>
        <dbReference type="ChEBI" id="CHEBI:30616"/>
    </ligand>
</feature>
<comment type="caution">
    <text evidence="14">The sequence shown here is derived from an EMBL/GenBank/DDBJ whole genome shotgun (WGS) entry which is preliminary data.</text>
</comment>
<evidence type="ECO:0000256" key="10">
    <source>
        <dbReference type="RuleBase" id="RU000577"/>
    </source>
</evidence>
<keyword evidence="2 8" id="KW-0963">Cytoplasm</keyword>
<dbReference type="InterPro" id="IPR018312">
    <property type="entry name" value="Chromosome_initiator_DnaA_CS"/>
</dbReference>
<dbReference type="InterPro" id="IPR001957">
    <property type="entry name" value="Chromosome_initiator_DnaA"/>
</dbReference>
<reference evidence="15" key="1">
    <citation type="submission" date="2017-09" db="EMBL/GenBank/DDBJ databases">
        <title>Depth-based differentiation of microbial function through sediment-hosted aquifers and enrichment of novel symbionts in the deep terrestrial subsurface.</title>
        <authorList>
            <person name="Probst A.J."/>
            <person name="Ladd B."/>
            <person name="Jarett J.K."/>
            <person name="Geller-Mcgrath D.E."/>
            <person name="Sieber C.M.K."/>
            <person name="Emerson J.B."/>
            <person name="Anantharaman K."/>
            <person name="Thomas B.C."/>
            <person name="Malmstrom R."/>
            <person name="Stieglmeier M."/>
            <person name="Klingl A."/>
            <person name="Woyke T."/>
            <person name="Ryan C.M."/>
            <person name="Banfield J.F."/>
        </authorList>
    </citation>
    <scope>NUCLEOTIDE SEQUENCE [LARGE SCALE GENOMIC DNA]</scope>
</reference>
<name>A0A2M7AVY4_9BACT</name>
<dbReference type="Proteomes" id="UP000228775">
    <property type="component" value="Unassembled WGS sequence"/>
</dbReference>
<feature type="domain" description="AAA+ ATPase" evidence="12">
    <location>
        <begin position="147"/>
        <end position="445"/>
    </location>
</feature>
<dbReference type="PANTHER" id="PTHR30050">
    <property type="entry name" value="CHROMOSOMAL REPLICATION INITIATOR PROTEIN DNAA"/>
    <property type="match status" value="1"/>
</dbReference>
<dbReference type="PROSITE" id="PS01008">
    <property type="entry name" value="DNAA"/>
    <property type="match status" value="1"/>
</dbReference>
<comment type="similarity">
    <text evidence="1 8 11">Belongs to the DnaA family.</text>
</comment>
<comment type="subunit">
    <text evidence="8">Oligomerizes as a right-handed, spiral filament on DNA at oriC.</text>
</comment>
<comment type="domain">
    <text evidence="8">Domain I is involved in oligomerization and binding regulators, domain II is flexibile and of varying length in different bacteria, domain III forms the AAA+ region, while domain IV binds dsDNA.</text>
</comment>
<feature type="region of interest" description="Domain III, AAA+ region" evidence="8">
    <location>
        <begin position="114"/>
        <end position="330"/>
    </location>
</feature>
<dbReference type="Gene3D" id="1.10.8.60">
    <property type="match status" value="1"/>
</dbReference>
<evidence type="ECO:0000313" key="14">
    <source>
        <dbReference type="EMBL" id="PIU74778.1"/>
    </source>
</evidence>
<dbReference type="EMBL" id="PEVY01000090">
    <property type="protein sequence ID" value="PIU74778.1"/>
    <property type="molecule type" value="Genomic_DNA"/>
</dbReference>
<organism evidence="14 15">
    <name type="scientific">Candidatus Portnoybacteria bacterium CG06_land_8_20_14_3_00_39_12</name>
    <dbReference type="NCBI Taxonomy" id="1974809"/>
    <lineage>
        <taxon>Bacteria</taxon>
        <taxon>Candidatus Portnoyibacteriota</taxon>
    </lineage>
</organism>
<evidence type="ECO:0000256" key="5">
    <source>
        <dbReference type="ARBA" id="ARBA00022840"/>
    </source>
</evidence>